<dbReference type="AlphaFoldDB" id="A0A507DD09"/>
<dbReference type="InterPro" id="IPR000048">
    <property type="entry name" value="IQ_motif_EF-hand-BS"/>
</dbReference>
<dbReference type="SMART" id="SM00015">
    <property type="entry name" value="IQ"/>
    <property type="match status" value="1"/>
</dbReference>
<accession>A0A507DD09</accession>
<dbReference type="EMBL" id="QEAM01000033">
    <property type="protein sequence ID" value="TPX49453.1"/>
    <property type="molecule type" value="Genomic_DNA"/>
</dbReference>
<dbReference type="PROSITE" id="PS50096">
    <property type="entry name" value="IQ"/>
    <property type="match status" value="1"/>
</dbReference>
<gene>
    <name evidence="2" type="ORF">SeLEV6574_g01448</name>
</gene>
<protein>
    <submittedName>
        <fullName evidence="2">Uncharacterized protein</fullName>
    </submittedName>
</protein>
<comment type="caution">
    <text evidence="2">The sequence shown here is derived from an EMBL/GenBank/DDBJ whole genome shotgun (WGS) entry which is preliminary data.</text>
</comment>
<reference evidence="2 3" key="1">
    <citation type="journal article" date="2019" name="Sci. Rep.">
        <title>Comparative genomics of chytrid fungi reveal insights into the obligate biotrophic and pathogenic lifestyle of Synchytrium endobioticum.</title>
        <authorList>
            <person name="van de Vossenberg B.T.L.H."/>
            <person name="Warris S."/>
            <person name="Nguyen H.D.T."/>
            <person name="van Gent-Pelzer M.P.E."/>
            <person name="Joly D.L."/>
            <person name="van de Geest H.C."/>
            <person name="Bonants P.J.M."/>
            <person name="Smith D.S."/>
            <person name="Levesque C.A."/>
            <person name="van der Lee T.A.J."/>
        </authorList>
    </citation>
    <scope>NUCLEOTIDE SEQUENCE [LARGE SCALE GENOMIC DNA]</scope>
    <source>
        <strain evidence="2 3">LEV6574</strain>
    </source>
</reference>
<dbReference type="Pfam" id="PF00612">
    <property type="entry name" value="IQ"/>
    <property type="match status" value="1"/>
</dbReference>
<proteinExistence type="predicted"/>
<evidence type="ECO:0000256" key="1">
    <source>
        <dbReference type="SAM" id="MobiDB-lite"/>
    </source>
</evidence>
<name>A0A507DD09_9FUNG</name>
<dbReference type="CDD" id="cd23767">
    <property type="entry name" value="IQCD"/>
    <property type="match status" value="1"/>
</dbReference>
<evidence type="ECO:0000313" key="3">
    <source>
        <dbReference type="Proteomes" id="UP000320475"/>
    </source>
</evidence>
<organism evidence="2 3">
    <name type="scientific">Synchytrium endobioticum</name>
    <dbReference type="NCBI Taxonomy" id="286115"/>
    <lineage>
        <taxon>Eukaryota</taxon>
        <taxon>Fungi</taxon>
        <taxon>Fungi incertae sedis</taxon>
        <taxon>Chytridiomycota</taxon>
        <taxon>Chytridiomycota incertae sedis</taxon>
        <taxon>Chytridiomycetes</taxon>
        <taxon>Synchytriales</taxon>
        <taxon>Synchytriaceae</taxon>
        <taxon>Synchytrium</taxon>
    </lineage>
</organism>
<feature type="region of interest" description="Disordered" evidence="1">
    <location>
        <begin position="55"/>
        <end position="81"/>
    </location>
</feature>
<sequence>MASIGPTRRSSRRIGNSRKIGLRARLRTGKGMHDIQNHAAVTIQAHYRGWKARKLQESKRGRPGSVGLRAEMPPVVGDHRPREDTVMQNVLAALRKAATRVSDRMQSTGDDMGRDDAAWLADVNEKWAQFAELYASKACSARQHLTLAAETNGCLEVLKNALSQSPSAMEVTNLQLLENITIPEHLKTKVLQRHRQELQNTKKRWWQIDAEL</sequence>
<dbReference type="VEuPathDB" id="FungiDB:SeMB42_g01561"/>
<evidence type="ECO:0000313" key="2">
    <source>
        <dbReference type="EMBL" id="TPX49453.1"/>
    </source>
</evidence>
<dbReference type="Proteomes" id="UP000320475">
    <property type="component" value="Unassembled WGS sequence"/>
</dbReference>
<dbReference type="Gene3D" id="1.20.5.190">
    <property type="match status" value="1"/>
</dbReference>